<name>A0A6V6Z041_9FLAO</name>
<feature type="transmembrane region" description="Helical" evidence="1">
    <location>
        <begin position="45"/>
        <end position="65"/>
    </location>
</feature>
<feature type="transmembrane region" description="Helical" evidence="1">
    <location>
        <begin position="72"/>
        <end position="92"/>
    </location>
</feature>
<feature type="transmembrane region" description="Helical" evidence="1">
    <location>
        <begin position="12"/>
        <end position="33"/>
    </location>
</feature>
<accession>A0A6V6Z041</accession>
<keyword evidence="1" id="KW-1133">Transmembrane helix</keyword>
<dbReference type="Proteomes" id="UP000530060">
    <property type="component" value="Unassembled WGS sequence"/>
</dbReference>
<proteinExistence type="predicted"/>
<evidence type="ECO:0000313" key="2">
    <source>
        <dbReference type="EMBL" id="CAD0005101.1"/>
    </source>
</evidence>
<sequence>MRLVKKNVIEFIIVFLCCILLYPIIVYVAKTYINLKNLPLIPYHYYIQVWLSFPLLILLGLVEFFKFKRKIFGISIAFIGFLWFLTVFLEIYSKNNG</sequence>
<keyword evidence="1" id="KW-0472">Membrane</keyword>
<keyword evidence="1" id="KW-0812">Transmembrane</keyword>
<reference evidence="2 3" key="1">
    <citation type="submission" date="2020-06" db="EMBL/GenBank/DDBJ databases">
        <authorList>
            <person name="Criscuolo A."/>
        </authorList>
    </citation>
    <scope>NUCLEOTIDE SEQUENCE [LARGE SCALE GENOMIC DNA]</scope>
    <source>
        <strain evidence="3">CIP 111411</strain>
    </source>
</reference>
<comment type="caution">
    <text evidence="2">The sequence shown here is derived from an EMBL/GenBank/DDBJ whole genome shotgun (WGS) entry which is preliminary data.</text>
</comment>
<dbReference type="EMBL" id="CAIJDP010000069">
    <property type="protein sequence ID" value="CAD0005101.1"/>
    <property type="molecule type" value="Genomic_DNA"/>
</dbReference>
<dbReference type="RefSeq" id="WP_180909149.1">
    <property type="nucleotide sequence ID" value="NZ_CAIJDP010000069.1"/>
</dbReference>
<dbReference type="AlphaFoldDB" id="A0A6V6Z041"/>
<protein>
    <submittedName>
        <fullName evidence="2">Uncharacterized protein</fullName>
    </submittedName>
</protein>
<keyword evidence="3" id="KW-1185">Reference proteome</keyword>
<evidence type="ECO:0000313" key="3">
    <source>
        <dbReference type="Proteomes" id="UP000530060"/>
    </source>
</evidence>
<evidence type="ECO:0000256" key="1">
    <source>
        <dbReference type="SAM" id="Phobius"/>
    </source>
</evidence>
<gene>
    <name evidence="2" type="ORF">FLAT13_02581</name>
</gene>
<organism evidence="2 3">
    <name type="scientific">Flavobacterium salmonis</name>
    <dbReference type="NCBI Taxonomy" id="2654844"/>
    <lineage>
        <taxon>Bacteria</taxon>
        <taxon>Pseudomonadati</taxon>
        <taxon>Bacteroidota</taxon>
        <taxon>Flavobacteriia</taxon>
        <taxon>Flavobacteriales</taxon>
        <taxon>Flavobacteriaceae</taxon>
        <taxon>Flavobacterium</taxon>
    </lineage>
</organism>